<dbReference type="EMBL" id="BQNB010009650">
    <property type="protein sequence ID" value="GJS66469.1"/>
    <property type="molecule type" value="Genomic_DNA"/>
</dbReference>
<evidence type="ECO:0000256" key="1">
    <source>
        <dbReference type="SAM" id="MobiDB-lite"/>
    </source>
</evidence>
<comment type="caution">
    <text evidence="2">The sequence shown here is derived from an EMBL/GenBank/DDBJ whole genome shotgun (WGS) entry which is preliminary data.</text>
</comment>
<evidence type="ECO:0000313" key="3">
    <source>
        <dbReference type="Proteomes" id="UP001151760"/>
    </source>
</evidence>
<keyword evidence="3" id="KW-1185">Reference proteome</keyword>
<gene>
    <name evidence="2" type="ORF">Tco_0681033</name>
</gene>
<proteinExistence type="predicted"/>
<dbReference type="PANTHER" id="PTHR48475:SF2">
    <property type="entry name" value="RIBONUCLEASE H"/>
    <property type="match status" value="1"/>
</dbReference>
<reference evidence="2" key="2">
    <citation type="submission" date="2022-01" db="EMBL/GenBank/DDBJ databases">
        <authorList>
            <person name="Yamashiro T."/>
            <person name="Shiraishi A."/>
            <person name="Satake H."/>
            <person name="Nakayama K."/>
        </authorList>
    </citation>
    <scope>NUCLEOTIDE SEQUENCE</scope>
</reference>
<organism evidence="2 3">
    <name type="scientific">Tanacetum coccineum</name>
    <dbReference type="NCBI Taxonomy" id="301880"/>
    <lineage>
        <taxon>Eukaryota</taxon>
        <taxon>Viridiplantae</taxon>
        <taxon>Streptophyta</taxon>
        <taxon>Embryophyta</taxon>
        <taxon>Tracheophyta</taxon>
        <taxon>Spermatophyta</taxon>
        <taxon>Magnoliopsida</taxon>
        <taxon>eudicotyledons</taxon>
        <taxon>Gunneridae</taxon>
        <taxon>Pentapetalae</taxon>
        <taxon>asterids</taxon>
        <taxon>campanulids</taxon>
        <taxon>Asterales</taxon>
        <taxon>Asteraceae</taxon>
        <taxon>Asteroideae</taxon>
        <taxon>Anthemideae</taxon>
        <taxon>Anthemidinae</taxon>
        <taxon>Tanacetum</taxon>
    </lineage>
</organism>
<dbReference type="PANTHER" id="PTHR48475">
    <property type="entry name" value="RIBONUCLEASE H"/>
    <property type="match status" value="1"/>
</dbReference>
<sequence length="120" mass="13395">MLAPSGGGLILYQAYGNLYAVTVAKWAIELEEHDIAFQKRGDETPKDFLIEVPPEDNRKETKGRPDTKSKKTELSCKWKLYTNGAASFDISGAGLMLIDPEGKEYTYALRFGFETINNEA</sequence>
<protein>
    <submittedName>
        <fullName evidence="2">Uncharacterized protein</fullName>
    </submittedName>
</protein>
<accession>A0ABQ4XM54</accession>
<feature type="region of interest" description="Disordered" evidence="1">
    <location>
        <begin position="46"/>
        <end position="70"/>
    </location>
</feature>
<reference evidence="2" key="1">
    <citation type="journal article" date="2022" name="Int. J. Mol. Sci.">
        <title>Draft Genome of Tanacetum Coccineum: Genomic Comparison of Closely Related Tanacetum-Family Plants.</title>
        <authorList>
            <person name="Yamashiro T."/>
            <person name="Shiraishi A."/>
            <person name="Nakayama K."/>
            <person name="Satake H."/>
        </authorList>
    </citation>
    <scope>NUCLEOTIDE SEQUENCE</scope>
</reference>
<evidence type="ECO:0000313" key="2">
    <source>
        <dbReference type="EMBL" id="GJS66469.1"/>
    </source>
</evidence>
<name>A0ABQ4XM54_9ASTR</name>
<dbReference type="Proteomes" id="UP001151760">
    <property type="component" value="Unassembled WGS sequence"/>
</dbReference>